<dbReference type="Gene3D" id="3.40.30.10">
    <property type="entry name" value="Glutaredoxin"/>
    <property type="match status" value="1"/>
</dbReference>
<evidence type="ECO:0000256" key="2">
    <source>
        <dbReference type="SAM" id="SignalP"/>
    </source>
</evidence>
<evidence type="ECO:0000313" key="5">
    <source>
        <dbReference type="Proteomes" id="UP000628448"/>
    </source>
</evidence>
<dbReference type="InterPro" id="IPR017937">
    <property type="entry name" value="Thioredoxin_CS"/>
</dbReference>
<dbReference type="RefSeq" id="WP_196992088.1">
    <property type="nucleotide sequence ID" value="NZ_JADWYR010000002.1"/>
</dbReference>
<dbReference type="GO" id="GO:0016491">
    <property type="term" value="F:oxidoreductase activity"/>
    <property type="evidence" value="ECO:0007669"/>
    <property type="project" value="InterPro"/>
</dbReference>
<sequence length="156" mass="17455">MKKAVSVICFLLVAVVLFAQDPEKGSKAKEISLPDVQGNKVSLAALQGKVVLVDFWASWCVPCRKTIPALKKLYNSYKDKGFEIYGISLDTDAVDWKTAVQQEKINWVQVLDTSGETAGAWNVNYIPRTFLIDRQGKIIAINPTEEELQNQLQKLL</sequence>
<dbReference type="PROSITE" id="PS00194">
    <property type="entry name" value="THIOREDOXIN_1"/>
    <property type="match status" value="1"/>
</dbReference>
<protein>
    <submittedName>
        <fullName evidence="4">TlpA family protein disulfide reductase</fullName>
    </submittedName>
</protein>
<dbReference type="InterPro" id="IPR050553">
    <property type="entry name" value="Thioredoxin_ResA/DsbE_sf"/>
</dbReference>
<accession>A0A931GZ50</accession>
<dbReference type="Pfam" id="PF00578">
    <property type="entry name" value="AhpC-TSA"/>
    <property type="match status" value="1"/>
</dbReference>
<dbReference type="InterPro" id="IPR000866">
    <property type="entry name" value="AhpC/TSA"/>
</dbReference>
<dbReference type="GO" id="GO:0016209">
    <property type="term" value="F:antioxidant activity"/>
    <property type="evidence" value="ECO:0007669"/>
    <property type="project" value="InterPro"/>
</dbReference>
<dbReference type="InterPro" id="IPR013766">
    <property type="entry name" value="Thioredoxin_domain"/>
</dbReference>
<organism evidence="4 5">
    <name type="scientific">Panacibacter microcysteis</name>
    <dbReference type="NCBI Taxonomy" id="2793269"/>
    <lineage>
        <taxon>Bacteria</taxon>
        <taxon>Pseudomonadati</taxon>
        <taxon>Bacteroidota</taxon>
        <taxon>Chitinophagia</taxon>
        <taxon>Chitinophagales</taxon>
        <taxon>Chitinophagaceae</taxon>
        <taxon>Panacibacter</taxon>
    </lineage>
</organism>
<gene>
    <name evidence="4" type="ORF">I5907_17460</name>
</gene>
<feature type="domain" description="Thioredoxin" evidence="3">
    <location>
        <begin position="22"/>
        <end position="156"/>
    </location>
</feature>
<evidence type="ECO:0000259" key="3">
    <source>
        <dbReference type="PROSITE" id="PS51352"/>
    </source>
</evidence>
<dbReference type="Proteomes" id="UP000628448">
    <property type="component" value="Unassembled WGS sequence"/>
</dbReference>
<evidence type="ECO:0000313" key="4">
    <source>
        <dbReference type="EMBL" id="MBG9378031.1"/>
    </source>
</evidence>
<dbReference type="SUPFAM" id="SSF52833">
    <property type="entry name" value="Thioredoxin-like"/>
    <property type="match status" value="1"/>
</dbReference>
<dbReference type="PROSITE" id="PS51352">
    <property type="entry name" value="THIOREDOXIN_2"/>
    <property type="match status" value="1"/>
</dbReference>
<keyword evidence="5" id="KW-1185">Reference proteome</keyword>
<evidence type="ECO:0000256" key="1">
    <source>
        <dbReference type="ARBA" id="ARBA00023284"/>
    </source>
</evidence>
<dbReference type="InterPro" id="IPR036249">
    <property type="entry name" value="Thioredoxin-like_sf"/>
</dbReference>
<dbReference type="PANTHER" id="PTHR42852:SF13">
    <property type="entry name" value="PROTEIN DIPZ"/>
    <property type="match status" value="1"/>
</dbReference>
<dbReference type="EMBL" id="JADWYR010000002">
    <property type="protein sequence ID" value="MBG9378031.1"/>
    <property type="molecule type" value="Genomic_DNA"/>
</dbReference>
<dbReference type="CDD" id="cd02966">
    <property type="entry name" value="TlpA_like_family"/>
    <property type="match status" value="1"/>
</dbReference>
<dbReference type="AlphaFoldDB" id="A0A931GZ50"/>
<feature type="signal peptide" evidence="2">
    <location>
        <begin position="1"/>
        <end position="19"/>
    </location>
</feature>
<feature type="chain" id="PRO_5037426625" evidence="2">
    <location>
        <begin position="20"/>
        <end position="156"/>
    </location>
</feature>
<keyword evidence="2" id="KW-0732">Signal</keyword>
<keyword evidence="1" id="KW-0676">Redox-active center</keyword>
<dbReference type="PANTHER" id="PTHR42852">
    <property type="entry name" value="THIOL:DISULFIDE INTERCHANGE PROTEIN DSBE"/>
    <property type="match status" value="1"/>
</dbReference>
<proteinExistence type="predicted"/>
<comment type="caution">
    <text evidence="4">The sequence shown here is derived from an EMBL/GenBank/DDBJ whole genome shotgun (WGS) entry which is preliminary data.</text>
</comment>
<reference evidence="4" key="1">
    <citation type="submission" date="2020-11" db="EMBL/GenBank/DDBJ databases">
        <title>Bacterial whole genome sequence for Panacibacter sp. DH6.</title>
        <authorList>
            <person name="Le V."/>
            <person name="Ko S."/>
            <person name="Ahn C.-Y."/>
            <person name="Oh H.-M."/>
        </authorList>
    </citation>
    <scope>NUCLEOTIDE SEQUENCE</scope>
    <source>
        <strain evidence="4">DH6</strain>
    </source>
</reference>
<name>A0A931GZ50_9BACT</name>